<dbReference type="AlphaFoldDB" id="A0A0K9PQ31"/>
<organism evidence="13 14">
    <name type="scientific">Zostera marina</name>
    <name type="common">Eelgrass</name>
    <dbReference type="NCBI Taxonomy" id="29655"/>
    <lineage>
        <taxon>Eukaryota</taxon>
        <taxon>Viridiplantae</taxon>
        <taxon>Streptophyta</taxon>
        <taxon>Embryophyta</taxon>
        <taxon>Tracheophyta</taxon>
        <taxon>Spermatophyta</taxon>
        <taxon>Magnoliopsida</taxon>
        <taxon>Liliopsida</taxon>
        <taxon>Zosteraceae</taxon>
        <taxon>Zostera</taxon>
    </lineage>
</organism>
<evidence type="ECO:0000256" key="8">
    <source>
        <dbReference type="ARBA" id="ARBA00047984"/>
    </source>
</evidence>
<evidence type="ECO:0000256" key="5">
    <source>
        <dbReference type="ARBA" id="ARBA00022806"/>
    </source>
</evidence>
<evidence type="ECO:0000256" key="9">
    <source>
        <dbReference type="RuleBase" id="RU000492"/>
    </source>
</evidence>
<sequence>MMSEIAVEEANVVVDDRNALRNFNISQVLVDKLKSKGINALFPIQAMSYNIIVEGTDLIGRARTGQGKTLAFILPILESLTINQLNKKGNRRSPTVLVLLPTRELANQVYADFEFYGSGVGLSSCCICGGSSYRPQEKAIRTGVDIVIGTPGRIKDHLQYGTLNFKSLKFRVLDEADEMLKMGFVEEVEFILGKVENANDVQTLLFSATLPIWIDKISARFLKTSKKIVDLVGNEKMKTSASVRHLALPCSKNARSQVIPDIIRYYSGQGTTIIFTERKESASALSVLLPGAYALHGDVIQKQREIILAGFRSGRFKVLVATNVAARGLDINDVQLIIQCEPPRNVESYIHRSGRTGRAGNSGVAVLLYNPNKKDKFAISKIERESGFKFEYISVPQFRDIVESVGTQAAEGIASVSDRMIPLFMPCVDILLNSSDLSTREFLAKALSKIAGYTDIKTRSLLFSSEDSVTLFLKAAKPIRTIPSAYDILRSFLSDDKVKAVTGLCLTKDEQGAVFDVPSQDIDAFIKSTKNAAGVSVEILKQLSRGGGHEDHTKFAGRNGGGRGRGGRGRGGRGRGGRGRSEK</sequence>
<feature type="domain" description="Helicase C-terminal" evidence="12">
    <location>
        <begin position="258"/>
        <end position="402"/>
    </location>
</feature>
<dbReference type="OMA" id="EHTMQRF"/>
<keyword evidence="4 9" id="KW-0378">Hydrolase</keyword>
<dbReference type="PANTHER" id="PTHR47963">
    <property type="entry name" value="DEAD-BOX ATP-DEPENDENT RNA HELICASE 47, MITOCHONDRIAL"/>
    <property type="match status" value="1"/>
</dbReference>
<feature type="region of interest" description="Disordered" evidence="10">
    <location>
        <begin position="544"/>
        <end position="583"/>
    </location>
</feature>
<dbReference type="InterPro" id="IPR012562">
    <property type="entry name" value="GUCT"/>
</dbReference>
<dbReference type="InterPro" id="IPR001650">
    <property type="entry name" value="Helicase_C-like"/>
</dbReference>
<dbReference type="InterPro" id="IPR044742">
    <property type="entry name" value="DEAD/DEAH_RhlB"/>
</dbReference>
<dbReference type="Pfam" id="PF26142">
    <property type="entry name" value="DD_DDX21-DDX50"/>
    <property type="match status" value="1"/>
</dbReference>
<evidence type="ECO:0000256" key="7">
    <source>
        <dbReference type="ARBA" id="ARBA00022884"/>
    </source>
</evidence>
<name>A0A0K9PQ31_ZOSMR</name>
<comment type="similarity">
    <text evidence="1">Belongs to the DEAD box helicase family. DDX21/DDX50 subfamily.</text>
</comment>
<dbReference type="InterPro" id="IPR000629">
    <property type="entry name" value="RNA-helicase_DEAD-box_CS"/>
</dbReference>
<accession>A0A0K9PQ31</accession>
<dbReference type="CDD" id="cd12937">
    <property type="entry name" value="GUCT_RH7_like"/>
    <property type="match status" value="1"/>
</dbReference>
<dbReference type="InterPro" id="IPR035979">
    <property type="entry name" value="RBD_domain_sf"/>
</dbReference>
<dbReference type="GO" id="GO:0003724">
    <property type="term" value="F:RNA helicase activity"/>
    <property type="evidence" value="ECO:0000318"/>
    <property type="project" value="GO_Central"/>
</dbReference>
<evidence type="ECO:0000256" key="10">
    <source>
        <dbReference type="SAM" id="MobiDB-lite"/>
    </source>
</evidence>
<dbReference type="PROSITE" id="PS51192">
    <property type="entry name" value="HELICASE_ATP_BIND_1"/>
    <property type="match status" value="1"/>
</dbReference>
<dbReference type="Pfam" id="PF00270">
    <property type="entry name" value="DEAD"/>
    <property type="match status" value="1"/>
</dbReference>
<evidence type="ECO:0000256" key="2">
    <source>
        <dbReference type="ARBA" id="ARBA00012552"/>
    </source>
</evidence>
<comment type="catalytic activity">
    <reaction evidence="8">
        <text>ATP + H2O = ADP + phosphate + H(+)</text>
        <dbReference type="Rhea" id="RHEA:13065"/>
        <dbReference type="ChEBI" id="CHEBI:15377"/>
        <dbReference type="ChEBI" id="CHEBI:15378"/>
        <dbReference type="ChEBI" id="CHEBI:30616"/>
        <dbReference type="ChEBI" id="CHEBI:43474"/>
        <dbReference type="ChEBI" id="CHEBI:456216"/>
        <dbReference type="EC" id="3.6.4.13"/>
    </reaction>
</comment>
<protein>
    <recommendedName>
        <fullName evidence="2">RNA helicase</fullName>
        <ecNumber evidence="2">3.6.4.13</ecNumber>
    </recommendedName>
</protein>
<keyword evidence="7" id="KW-0694">RNA-binding</keyword>
<dbReference type="InterPro" id="IPR050547">
    <property type="entry name" value="DEAD_box_RNA_helicases"/>
</dbReference>
<dbReference type="GO" id="GO:0016787">
    <property type="term" value="F:hydrolase activity"/>
    <property type="evidence" value="ECO:0007669"/>
    <property type="project" value="UniProtKB-KW"/>
</dbReference>
<keyword evidence="14" id="KW-1185">Reference proteome</keyword>
<dbReference type="InterPro" id="IPR059027">
    <property type="entry name" value="DD_DDX21-DDX50"/>
</dbReference>
<dbReference type="EC" id="3.6.4.13" evidence="2"/>
<dbReference type="InterPro" id="IPR027417">
    <property type="entry name" value="P-loop_NTPase"/>
</dbReference>
<keyword evidence="3 9" id="KW-0547">Nucleotide-binding</keyword>
<dbReference type="InterPro" id="IPR014001">
    <property type="entry name" value="Helicase_ATP-bd"/>
</dbReference>
<dbReference type="CDD" id="cd00268">
    <property type="entry name" value="DEADc"/>
    <property type="match status" value="1"/>
</dbReference>
<dbReference type="GO" id="GO:0005524">
    <property type="term" value="F:ATP binding"/>
    <property type="evidence" value="ECO:0007669"/>
    <property type="project" value="UniProtKB-KW"/>
</dbReference>
<dbReference type="EMBL" id="LFYR01000685">
    <property type="protein sequence ID" value="KMZ71158.1"/>
    <property type="molecule type" value="Genomic_DNA"/>
</dbReference>
<dbReference type="Gene3D" id="3.30.70.2280">
    <property type="match status" value="1"/>
</dbReference>
<feature type="compositionally biased region" description="Basic residues" evidence="10">
    <location>
        <begin position="565"/>
        <end position="583"/>
    </location>
</feature>
<dbReference type="PANTHER" id="PTHR47963:SF8">
    <property type="entry name" value="ATP-DEPENDENT RNA HELICASE DEAD"/>
    <property type="match status" value="1"/>
</dbReference>
<evidence type="ECO:0000256" key="1">
    <source>
        <dbReference type="ARBA" id="ARBA00006517"/>
    </source>
</evidence>
<dbReference type="Pfam" id="PF08152">
    <property type="entry name" value="GUCT"/>
    <property type="match status" value="1"/>
</dbReference>
<feature type="domain" description="Helicase ATP-binding" evidence="11">
    <location>
        <begin position="49"/>
        <end position="228"/>
    </location>
</feature>
<dbReference type="CDD" id="cd18787">
    <property type="entry name" value="SF2_C_DEAD"/>
    <property type="match status" value="1"/>
</dbReference>
<dbReference type="SMART" id="SM00487">
    <property type="entry name" value="DEXDc"/>
    <property type="match status" value="1"/>
</dbReference>
<dbReference type="PROSITE" id="PS51194">
    <property type="entry name" value="HELICASE_CTER"/>
    <property type="match status" value="1"/>
</dbReference>
<dbReference type="Pfam" id="PF00271">
    <property type="entry name" value="Helicase_C"/>
    <property type="match status" value="1"/>
</dbReference>
<dbReference type="STRING" id="29655.A0A0K9PQ31"/>
<evidence type="ECO:0000313" key="14">
    <source>
        <dbReference type="Proteomes" id="UP000036987"/>
    </source>
</evidence>
<evidence type="ECO:0000256" key="6">
    <source>
        <dbReference type="ARBA" id="ARBA00022840"/>
    </source>
</evidence>
<dbReference type="OrthoDB" id="4255at2759"/>
<gene>
    <name evidence="13" type="ORF">ZOSMA_186G00080</name>
</gene>
<proteinExistence type="inferred from homology"/>
<reference evidence="14" key="1">
    <citation type="journal article" date="2016" name="Nature">
        <title>The genome of the seagrass Zostera marina reveals angiosperm adaptation to the sea.</title>
        <authorList>
            <person name="Olsen J.L."/>
            <person name="Rouze P."/>
            <person name="Verhelst B."/>
            <person name="Lin Y.-C."/>
            <person name="Bayer T."/>
            <person name="Collen J."/>
            <person name="Dattolo E."/>
            <person name="De Paoli E."/>
            <person name="Dittami S."/>
            <person name="Maumus F."/>
            <person name="Michel G."/>
            <person name="Kersting A."/>
            <person name="Lauritano C."/>
            <person name="Lohaus R."/>
            <person name="Toepel M."/>
            <person name="Tonon T."/>
            <person name="Vanneste K."/>
            <person name="Amirebrahimi M."/>
            <person name="Brakel J."/>
            <person name="Bostroem C."/>
            <person name="Chovatia M."/>
            <person name="Grimwood J."/>
            <person name="Jenkins J.W."/>
            <person name="Jueterbock A."/>
            <person name="Mraz A."/>
            <person name="Stam W.T."/>
            <person name="Tice H."/>
            <person name="Bornberg-Bauer E."/>
            <person name="Green P.J."/>
            <person name="Pearson G.A."/>
            <person name="Procaccini G."/>
            <person name="Duarte C.M."/>
            <person name="Schmutz J."/>
            <person name="Reusch T.B.H."/>
            <person name="Van de Peer Y."/>
        </authorList>
    </citation>
    <scope>NUCLEOTIDE SEQUENCE [LARGE SCALE GENOMIC DNA]</scope>
    <source>
        <strain evidence="14">cv. Finnish</strain>
    </source>
</reference>
<dbReference type="InterPro" id="IPR011545">
    <property type="entry name" value="DEAD/DEAH_box_helicase_dom"/>
</dbReference>
<dbReference type="SMART" id="SM00490">
    <property type="entry name" value="HELICc"/>
    <property type="match status" value="1"/>
</dbReference>
<comment type="caution">
    <text evidence="13">The sequence shown here is derived from an EMBL/GenBank/DDBJ whole genome shotgun (WGS) entry which is preliminary data.</text>
</comment>
<dbReference type="Proteomes" id="UP000036987">
    <property type="component" value="Unassembled WGS sequence"/>
</dbReference>
<dbReference type="GO" id="GO:0005730">
    <property type="term" value="C:nucleolus"/>
    <property type="evidence" value="ECO:0000318"/>
    <property type="project" value="GO_Central"/>
</dbReference>
<evidence type="ECO:0000259" key="12">
    <source>
        <dbReference type="PROSITE" id="PS51194"/>
    </source>
</evidence>
<evidence type="ECO:0000313" key="13">
    <source>
        <dbReference type="EMBL" id="KMZ71158.1"/>
    </source>
</evidence>
<keyword evidence="5 9" id="KW-0347">Helicase</keyword>
<dbReference type="PROSITE" id="PS00039">
    <property type="entry name" value="DEAD_ATP_HELICASE"/>
    <property type="match status" value="1"/>
</dbReference>
<dbReference type="SUPFAM" id="SSF54928">
    <property type="entry name" value="RNA-binding domain, RBD"/>
    <property type="match status" value="1"/>
</dbReference>
<evidence type="ECO:0000256" key="4">
    <source>
        <dbReference type="ARBA" id="ARBA00022801"/>
    </source>
</evidence>
<dbReference type="GO" id="GO:0003729">
    <property type="term" value="F:mRNA binding"/>
    <property type="evidence" value="ECO:0000318"/>
    <property type="project" value="GO_Central"/>
</dbReference>
<evidence type="ECO:0000256" key="3">
    <source>
        <dbReference type="ARBA" id="ARBA00022741"/>
    </source>
</evidence>
<evidence type="ECO:0000259" key="11">
    <source>
        <dbReference type="PROSITE" id="PS51192"/>
    </source>
</evidence>
<dbReference type="Gene3D" id="3.40.50.300">
    <property type="entry name" value="P-loop containing nucleotide triphosphate hydrolases"/>
    <property type="match status" value="2"/>
</dbReference>
<dbReference type="SUPFAM" id="SSF52540">
    <property type="entry name" value="P-loop containing nucleoside triphosphate hydrolases"/>
    <property type="match status" value="1"/>
</dbReference>
<keyword evidence="6 9" id="KW-0067">ATP-binding</keyword>